<feature type="transmembrane region" description="Helical" evidence="6">
    <location>
        <begin position="553"/>
        <end position="574"/>
    </location>
</feature>
<evidence type="ECO:0000256" key="2">
    <source>
        <dbReference type="ARBA" id="ARBA00022630"/>
    </source>
</evidence>
<dbReference type="PANTHER" id="PTHR23023">
    <property type="entry name" value="DIMETHYLANILINE MONOOXYGENASE"/>
    <property type="match status" value="1"/>
</dbReference>
<organism evidence="7 8">
    <name type="scientific">Emericellopsis cladophorae</name>
    <dbReference type="NCBI Taxonomy" id="2686198"/>
    <lineage>
        <taxon>Eukaryota</taxon>
        <taxon>Fungi</taxon>
        <taxon>Dikarya</taxon>
        <taxon>Ascomycota</taxon>
        <taxon>Pezizomycotina</taxon>
        <taxon>Sordariomycetes</taxon>
        <taxon>Hypocreomycetidae</taxon>
        <taxon>Hypocreales</taxon>
        <taxon>Bionectriaceae</taxon>
        <taxon>Emericellopsis</taxon>
    </lineage>
</organism>
<dbReference type="InterPro" id="IPR000960">
    <property type="entry name" value="Flavin_mOase"/>
</dbReference>
<dbReference type="EMBL" id="JAGIXG020000027">
    <property type="protein sequence ID" value="KAI6780826.1"/>
    <property type="molecule type" value="Genomic_DNA"/>
</dbReference>
<dbReference type="Gene3D" id="3.50.50.60">
    <property type="entry name" value="FAD/NAD(P)-binding domain"/>
    <property type="match status" value="1"/>
</dbReference>
<dbReference type="PRINTS" id="PR00370">
    <property type="entry name" value="FMOXYGENASE"/>
</dbReference>
<dbReference type="GO" id="GO:0050660">
    <property type="term" value="F:flavin adenine dinucleotide binding"/>
    <property type="evidence" value="ECO:0007669"/>
    <property type="project" value="InterPro"/>
</dbReference>
<evidence type="ECO:0000256" key="3">
    <source>
        <dbReference type="ARBA" id="ARBA00022827"/>
    </source>
</evidence>
<dbReference type="InterPro" id="IPR036188">
    <property type="entry name" value="FAD/NAD-bd_sf"/>
</dbReference>
<dbReference type="PIRSF" id="PIRSF000332">
    <property type="entry name" value="FMO"/>
    <property type="match status" value="1"/>
</dbReference>
<dbReference type="AlphaFoldDB" id="A0A9P9Y038"/>
<keyword evidence="5" id="KW-0560">Oxidoreductase</keyword>
<evidence type="ECO:0000313" key="7">
    <source>
        <dbReference type="EMBL" id="KAI6780826.1"/>
    </source>
</evidence>
<keyword evidence="3" id="KW-0274">FAD</keyword>
<proteinExistence type="inferred from homology"/>
<dbReference type="InterPro" id="IPR050346">
    <property type="entry name" value="FMO-like"/>
</dbReference>
<dbReference type="Proteomes" id="UP001055219">
    <property type="component" value="Unassembled WGS sequence"/>
</dbReference>
<dbReference type="SUPFAM" id="SSF51905">
    <property type="entry name" value="FAD/NAD(P)-binding domain"/>
    <property type="match status" value="2"/>
</dbReference>
<keyword evidence="2" id="KW-0285">Flavoprotein</keyword>
<protein>
    <submittedName>
        <fullName evidence="7">Uncharacterized protein</fullName>
    </submittedName>
</protein>
<dbReference type="OrthoDB" id="10254665at2759"/>
<sequence length="608" mass="68214">MKVAIIGGGPSGLATLRFLLHAHEFFPIEPIKVRLFEGDETIGGTFVQRVYEDAELVSSKYLTAFSDYRLPRESQDFVTPKEYVNFLDCYVRHHRLDRSIELETKVLLVSRAAEGGHKVEIRRRDGSAEDWVCDAVAVCTGLNVNPHVPDMKNLDKIPQVLHSSQIKFRRQFGSDTEVVVMGAGETAMDMAHLAVTSGAKSVHLCHRAGFFCAPKVIPVPVPRGKGAAGYMYNKPVDASVASLFDTAYVHPLLQRSSLLWTAYDQWIKKMHKLISGTEQGPDQWVGRMSKERKHVDSIFLVKSDRAIRYMSEGHRSESWWNRKRTAFLNVPLKPTFGRKIHVCAWPEEIDNEGCMALRDESDADPKRVKPDLVVMATGYQTELAFLDASYPSIADTDVRAVYNSENIDVGFIGFVRPSIGAIPPLAELQAQFWILRLLQDRFPDKIPTGPSGDALAGYEMDWQLKARAGYDLFASKRGVDHESYAYQLALDMGAAPNIGFVMRKGWKILYTWAMGSNFNPKFRLVGPWKNEAVAVQIMEKELYPVVTMSGGTVYLLTYTIIPFVCFGFLSLFLYACSMMAEPFIAVCSMIAKNVGRGERENTSNTDMV</sequence>
<name>A0A9P9Y038_9HYPO</name>
<evidence type="ECO:0000256" key="4">
    <source>
        <dbReference type="ARBA" id="ARBA00022857"/>
    </source>
</evidence>
<dbReference type="GO" id="GO:0050661">
    <property type="term" value="F:NADP binding"/>
    <property type="evidence" value="ECO:0007669"/>
    <property type="project" value="InterPro"/>
</dbReference>
<evidence type="ECO:0000313" key="8">
    <source>
        <dbReference type="Proteomes" id="UP001055219"/>
    </source>
</evidence>
<keyword evidence="6" id="KW-1133">Transmembrane helix</keyword>
<keyword evidence="4" id="KW-0521">NADP</keyword>
<comment type="similarity">
    <text evidence="1">Belongs to the FMO family.</text>
</comment>
<dbReference type="GO" id="GO:0004499">
    <property type="term" value="F:N,N-dimethylaniline monooxygenase activity"/>
    <property type="evidence" value="ECO:0007669"/>
    <property type="project" value="InterPro"/>
</dbReference>
<dbReference type="Pfam" id="PF00743">
    <property type="entry name" value="FMO-like"/>
    <property type="match status" value="2"/>
</dbReference>
<comment type="caution">
    <text evidence="7">The sequence shown here is derived from an EMBL/GenBank/DDBJ whole genome shotgun (WGS) entry which is preliminary data.</text>
</comment>
<keyword evidence="6" id="KW-0472">Membrane</keyword>
<dbReference type="GeneID" id="75833781"/>
<evidence type="ECO:0000256" key="5">
    <source>
        <dbReference type="ARBA" id="ARBA00023002"/>
    </source>
</evidence>
<reference evidence="7" key="1">
    <citation type="journal article" date="2021" name="J Fungi (Basel)">
        <title>Genomic and Metabolomic Analyses of the Marine Fungus Emericellopsis cladophorae: Insights into Saltwater Adaptability Mechanisms and Its Biosynthetic Potential.</title>
        <authorList>
            <person name="Goncalves M.F.M."/>
            <person name="Hilario S."/>
            <person name="Van de Peer Y."/>
            <person name="Esteves A.C."/>
            <person name="Alves A."/>
        </authorList>
    </citation>
    <scope>NUCLEOTIDE SEQUENCE</scope>
    <source>
        <strain evidence="7">MUM 19.33</strain>
    </source>
</reference>
<gene>
    <name evidence="7" type="ORF">J7T54_007305</name>
</gene>
<accession>A0A9P9Y038</accession>
<keyword evidence="8" id="KW-1185">Reference proteome</keyword>
<dbReference type="InterPro" id="IPR020946">
    <property type="entry name" value="Flavin_mOase-like"/>
</dbReference>
<keyword evidence="6" id="KW-0812">Transmembrane</keyword>
<evidence type="ECO:0000256" key="6">
    <source>
        <dbReference type="SAM" id="Phobius"/>
    </source>
</evidence>
<reference evidence="7" key="2">
    <citation type="submission" date="2022-07" db="EMBL/GenBank/DDBJ databases">
        <authorList>
            <person name="Goncalves M.F.M."/>
            <person name="Hilario S."/>
            <person name="Van De Peer Y."/>
            <person name="Esteves A.C."/>
            <person name="Alves A."/>
        </authorList>
    </citation>
    <scope>NUCLEOTIDE SEQUENCE</scope>
    <source>
        <strain evidence="7">MUM 19.33</strain>
    </source>
</reference>
<dbReference type="RefSeq" id="XP_051361682.1">
    <property type="nucleotide sequence ID" value="XM_051506992.1"/>
</dbReference>
<evidence type="ECO:0000256" key="1">
    <source>
        <dbReference type="ARBA" id="ARBA00009183"/>
    </source>
</evidence>